<comment type="caution">
    <text evidence="1">The sequence shown here is derived from an EMBL/GenBank/DDBJ whole genome shotgun (WGS) entry which is preliminary data.</text>
</comment>
<reference evidence="1 2" key="1">
    <citation type="submission" date="2018-07" db="EMBL/GenBank/DDBJ databases">
        <title>Genomic Encyclopedia of Type Strains, Phase III (KMG-III): the genomes of soil and plant-associated and newly described type strains.</title>
        <authorList>
            <person name="Whitman W."/>
        </authorList>
    </citation>
    <scope>NUCLEOTIDE SEQUENCE [LARGE SCALE GENOMIC DNA]</scope>
    <source>
        <strain evidence="1 2">CECT 8487</strain>
    </source>
</reference>
<dbReference type="Proteomes" id="UP000256629">
    <property type="component" value="Unassembled WGS sequence"/>
</dbReference>
<dbReference type="Gene3D" id="3.40.630.30">
    <property type="match status" value="1"/>
</dbReference>
<dbReference type="InterPro" id="IPR016181">
    <property type="entry name" value="Acyl_CoA_acyltransferase"/>
</dbReference>
<evidence type="ECO:0000313" key="2">
    <source>
        <dbReference type="Proteomes" id="UP000256629"/>
    </source>
</evidence>
<keyword evidence="2" id="KW-1185">Reference proteome</keyword>
<protein>
    <submittedName>
        <fullName evidence="1">Acetyltransferase (GNAT) family protein</fullName>
    </submittedName>
</protein>
<dbReference type="AlphaFoldDB" id="A0A3D9HL59"/>
<accession>A0A3D9HL59</accession>
<dbReference type="OrthoDB" id="848154at2"/>
<gene>
    <name evidence="1" type="ORF">DFQ02_101168</name>
</gene>
<evidence type="ECO:0000313" key="1">
    <source>
        <dbReference type="EMBL" id="RED50145.1"/>
    </source>
</evidence>
<organism evidence="1 2">
    <name type="scientific">Seonamhaeicola aphaedonensis</name>
    <dbReference type="NCBI Taxonomy" id="1461338"/>
    <lineage>
        <taxon>Bacteria</taxon>
        <taxon>Pseudomonadati</taxon>
        <taxon>Bacteroidota</taxon>
        <taxon>Flavobacteriia</taxon>
        <taxon>Flavobacteriales</taxon>
        <taxon>Flavobacteriaceae</taxon>
    </lineage>
</organism>
<dbReference type="RefSeq" id="WP_116039097.1">
    <property type="nucleotide sequence ID" value="NZ_QRDX01000001.1"/>
</dbReference>
<dbReference type="EMBL" id="QRDX01000001">
    <property type="protein sequence ID" value="RED50145.1"/>
    <property type="molecule type" value="Genomic_DNA"/>
</dbReference>
<dbReference type="GO" id="GO:0016740">
    <property type="term" value="F:transferase activity"/>
    <property type="evidence" value="ECO:0007669"/>
    <property type="project" value="UniProtKB-KW"/>
</dbReference>
<name>A0A3D9HL59_9FLAO</name>
<proteinExistence type="predicted"/>
<sequence>MNSFQYEIIPYSEKYEAALLALEKNALQGKWIQLEMVKTSFVRRSENFEKYQIYLAVDFNGELLGVLAASIVSIVINNTKRNLGYCYDVRVAKHARGEGLTKKMGMYAYKNFYLPNNVSNVFLTMKKGNKAVRKSAGILGLKLYKYPFSYLTIPTNRRLKRSYNQSISEKLTVYAPINKQKVKSFFYFINGKPKVWKTNLIYHLKIRKLHFLIKLINYILTFFQAYSKQLPKEGDELNFGILVYDNIPSKDEVNSILDFLEKQNIKYLLVACTKSSGLYSVLKPISINSYAYQICSTFPVDQNDFISLDVRCL</sequence>
<keyword evidence="1" id="KW-0808">Transferase</keyword>
<dbReference type="SUPFAM" id="SSF55729">
    <property type="entry name" value="Acyl-CoA N-acyltransferases (Nat)"/>
    <property type="match status" value="1"/>
</dbReference>